<protein>
    <submittedName>
        <fullName evidence="1">Uncharacterized protein</fullName>
    </submittedName>
</protein>
<dbReference type="Proteomes" id="UP001175211">
    <property type="component" value="Unassembled WGS sequence"/>
</dbReference>
<dbReference type="AlphaFoldDB" id="A0AA39K8J8"/>
<reference evidence="1" key="1">
    <citation type="submission" date="2023-06" db="EMBL/GenBank/DDBJ databases">
        <authorList>
            <consortium name="Lawrence Berkeley National Laboratory"/>
            <person name="Ahrendt S."/>
            <person name="Sahu N."/>
            <person name="Indic B."/>
            <person name="Wong-Bajracharya J."/>
            <person name="Merenyi Z."/>
            <person name="Ke H.-M."/>
            <person name="Monk M."/>
            <person name="Kocsube S."/>
            <person name="Drula E."/>
            <person name="Lipzen A."/>
            <person name="Balint B."/>
            <person name="Henrissat B."/>
            <person name="Andreopoulos B."/>
            <person name="Martin F.M."/>
            <person name="Harder C.B."/>
            <person name="Rigling D."/>
            <person name="Ford K.L."/>
            <person name="Foster G.D."/>
            <person name="Pangilinan J."/>
            <person name="Papanicolaou A."/>
            <person name="Barry K."/>
            <person name="LaButti K."/>
            <person name="Viragh M."/>
            <person name="Koriabine M."/>
            <person name="Yan M."/>
            <person name="Riley R."/>
            <person name="Champramary S."/>
            <person name="Plett K.L."/>
            <person name="Tsai I.J."/>
            <person name="Slot J."/>
            <person name="Sipos G."/>
            <person name="Plett J."/>
            <person name="Nagy L.G."/>
            <person name="Grigoriev I.V."/>
        </authorList>
    </citation>
    <scope>NUCLEOTIDE SEQUENCE</scope>
    <source>
        <strain evidence="1">CCBAS 213</strain>
    </source>
</reference>
<keyword evidence="2" id="KW-1185">Reference proteome</keyword>
<dbReference type="EMBL" id="JAUEPS010000026">
    <property type="protein sequence ID" value="KAK0455276.1"/>
    <property type="molecule type" value="Genomic_DNA"/>
</dbReference>
<comment type="caution">
    <text evidence="1">The sequence shown here is derived from an EMBL/GenBank/DDBJ whole genome shotgun (WGS) entry which is preliminary data.</text>
</comment>
<evidence type="ECO:0000313" key="1">
    <source>
        <dbReference type="EMBL" id="KAK0455276.1"/>
    </source>
</evidence>
<gene>
    <name evidence="1" type="ORF">EV420DRAFT_1644914</name>
</gene>
<proteinExistence type="predicted"/>
<dbReference type="RefSeq" id="XP_060328786.1">
    <property type="nucleotide sequence ID" value="XM_060477707.1"/>
</dbReference>
<dbReference type="GeneID" id="85361255"/>
<accession>A0AA39K8J8</accession>
<sequence length="208" mass="24124">MASYTQNTCVNPRELVCSQPQFPDTSSLGRADLHYPPPTPQSIMNGEYCESVSYPTRVEYVPLSSKYCREPPSFTIPFTVQGTIGPCLYSVLRREVTIDGAYLAAFKAYGWSMTKWTFDWPGLKTDRMGLWCHNNRKEPLTCDELIREIGTLIVEIMRKSRKGDPKYRQSNDIPHCWRFENINLRDIRFVSLNYYKGVWVPILAVTRY</sequence>
<evidence type="ECO:0000313" key="2">
    <source>
        <dbReference type="Proteomes" id="UP001175211"/>
    </source>
</evidence>
<name>A0AA39K8J8_ARMTA</name>
<organism evidence="1 2">
    <name type="scientific">Armillaria tabescens</name>
    <name type="common">Ringless honey mushroom</name>
    <name type="synonym">Agaricus tabescens</name>
    <dbReference type="NCBI Taxonomy" id="1929756"/>
    <lineage>
        <taxon>Eukaryota</taxon>
        <taxon>Fungi</taxon>
        <taxon>Dikarya</taxon>
        <taxon>Basidiomycota</taxon>
        <taxon>Agaricomycotina</taxon>
        <taxon>Agaricomycetes</taxon>
        <taxon>Agaricomycetidae</taxon>
        <taxon>Agaricales</taxon>
        <taxon>Marasmiineae</taxon>
        <taxon>Physalacriaceae</taxon>
        <taxon>Desarmillaria</taxon>
    </lineage>
</organism>